<feature type="compositionally biased region" description="Polar residues" evidence="1">
    <location>
        <begin position="489"/>
        <end position="506"/>
    </location>
</feature>
<evidence type="ECO:0008006" key="5">
    <source>
        <dbReference type="Google" id="ProtNLM"/>
    </source>
</evidence>
<feature type="transmembrane region" description="Helical" evidence="2">
    <location>
        <begin position="71"/>
        <end position="90"/>
    </location>
</feature>
<accession>A0A9P4QN81</accession>
<dbReference type="PANTHER" id="PTHR42058">
    <property type="entry name" value="G_PROTEIN_RECEP_F2_4 DOMAIN-CONTAINING PROTEIN"/>
    <property type="match status" value="1"/>
</dbReference>
<dbReference type="EMBL" id="ML996302">
    <property type="protein sequence ID" value="KAF2727956.1"/>
    <property type="molecule type" value="Genomic_DNA"/>
</dbReference>
<feature type="transmembrane region" description="Helical" evidence="2">
    <location>
        <begin position="141"/>
        <end position="161"/>
    </location>
</feature>
<feature type="compositionally biased region" description="Pro residues" evidence="1">
    <location>
        <begin position="515"/>
        <end position="539"/>
    </location>
</feature>
<gene>
    <name evidence="3" type="ORF">EJ04DRAFT_478123</name>
</gene>
<evidence type="ECO:0000256" key="1">
    <source>
        <dbReference type="SAM" id="MobiDB-lite"/>
    </source>
</evidence>
<proteinExistence type="predicted"/>
<protein>
    <recommendedName>
        <fullName evidence="5">G-protein coupled receptors family 2 profile 2 domain-containing protein</fullName>
    </recommendedName>
</protein>
<sequence length="598" mass="66309">MPLGKFANMTDLQCAPPLLDVSHFGTTGGYQPGRYCGLAPSSNGTQCCFPCPIQDWLYPPEWKSQLRVSNYLAILSIVLCSFLLLSFAVLPPEKTHRHYLSMGLLFPVLFISLSFVIPVSVNPDMCYDAITPNDMRSSMSCAWTGSLVTLGGLGCVIWVFLRSAWLHIRIVWDRDPGWRFKWGSIVVGALVPVIFLIAVLSSTGFSYRMGQACLPNHEHAIATFWIWLVIFAIAAFVLQAITTGYCIFVYIRTLKKERQNRSLNSLQRAHDTSKLETWRNVKKLFLLQWRNILVSVFVIVGSISFFIVFWTQDSKLGHVFNDPSNTRPVKYWILCQTLSRGLDKAECRKYVSNFTVSLGAVLTSLILASLVGIAVFILLFRATMLYAWRDLFVRTYTITCNHRPATPELTTFENPEKLFSLSPLKRTPIVSAFSADTPSRTSALDIDHDQITPAPPLRPDAHRVDSGAPLIASLPPHLSFFDAGSSLDASRASTPGLTSTPSQLNPVNPYLSYGPPQPQPQPHSQPQPHVPPVPVPTVPQRPLSRASKRLSASSGVERSRIGAPMPGTFVHVNGAMVGYSDWGPLGMNPVTDADFRSE</sequence>
<dbReference type="AlphaFoldDB" id="A0A9P4QN81"/>
<keyword evidence="2" id="KW-0812">Transmembrane</keyword>
<feature type="transmembrane region" description="Helical" evidence="2">
    <location>
        <begin position="292"/>
        <end position="311"/>
    </location>
</feature>
<name>A0A9P4QN81_9PLEO</name>
<reference evidence="3" key="1">
    <citation type="journal article" date="2020" name="Stud. Mycol.">
        <title>101 Dothideomycetes genomes: a test case for predicting lifestyles and emergence of pathogens.</title>
        <authorList>
            <person name="Haridas S."/>
            <person name="Albert R."/>
            <person name="Binder M."/>
            <person name="Bloem J."/>
            <person name="Labutti K."/>
            <person name="Salamov A."/>
            <person name="Andreopoulos B."/>
            <person name="Baker S."/>
            <person name="Barry K."/>
            <person name="Bills G."/>
            <person name="Bluhm B."/>
            <person name="Cannon C."/>
            <person name="Castanera R."/>
            <person name="Culley D."/>
            <person name="Daum C."/>
            <person name="Ezra D."/>
            <person name="Gonzalez J."/>
            <person name="Henrissat B."/>
            <person name="Kuo A."/>
            <person name="Liang C."/>
            <person name="Lipzen A."/>
            <person name="Lutzoni F."/>
            <person name="Magnuson J."/>
            <person name="Mondo S."/>
            <person name="Nolan M."/>
            <person name="Ohm R."/>
            <person name="Pangilinan J."/>
            <person name="Park H.-J."/>
            <person name="Ramirez L."/>
            <person name="Alfaro M."/>
            <person name="Sun H."/>
            <person name="Tritt A."/>
            <person name="Yoshinaga Y."/>
            <person name="Zwiers L.-H."/>
            <person name="Turgeon B."/>
            <person name="Goodwin S."/>
            <person name="Spatafora J."/>
            <person name="Crous P."/>
            <person name="Grigoriev I."/>
        </authorList>
    </citation>
    <scope>NUCLEOTIDE SEQUENCE</scope>
    <source>
        <strain evidence="3">CBS 125425</strain>
    </source>
</reference>
<comment type="caution">
    <text evidence="3">The sequence shown here is derived from an EMBL/GenBank/DDBJ whole genome shotgun (WGS) entry which is preliminary data.</text>
</comment>
<feature type="transmembrane region" description="Helical" evidence="2">
    <location>
        <begin position="225"/>
        <end position="251"/>
    </location>
</feature>
<dbReference type="Proteomes" id="UP000799444">
    <property type="component" value="Unassembled WGS sequence"/>
</dbReference>
<dbReference type="Gene3D" id="1.20.1070.10">
    <property type="entry name" value="Rhodopsin 7-helix transmembrane proteins"/>
    <property type="match status" value="1"/>
</dbReference>
<keyword evidence="2" id="KW-1133">Transmembrane helix</keyword>
<feature type="region of interest" description="Disordered" evidence="1">
    <location>
        <begin position="489"/>
        <end position="564"/>
    </location>
</feature>
<keyword evidence="2" id="KW-0472">Membrane</keyword>
<evidence type="ECO:0000313" key="4">
    <source>
        <dbReference type="Proteomes" id="UP000799444"/>
    </source>
</evidence>
<organism evidence="3 4">
    <name type="scientific">Polyplosphaeria fusca</name>
    <dbReference type="NCBI Taxonomy" id="682080"/>
    <lineage>
        <taxon>Eukaryota</taxon>
        <taxon>Fungi</taxon>
        <taxon>Dikarya</taxon>
        <taxon>Ascomycota</taxon>
        <taxon>Pezizomycotina</taxon>
        <taxon>Dothideomycetes</taxon>
        <taxon>Pleosporomycetidae</taxon>
        <taxon>Pleosporales</taxon>
        <taxon>Tetraplosphaeriaceae</taxon>
        <taxon>Polyplosphaeria</taxon>
    </lineage>
</organism>
<feature type="transmembrane region" description="Helical" evidence="2">
    <location>
        <begin position="182"/>
        <end position="205"/>
    </location>
</feature>
<feature type="compositionally biased region" description="Low complexity" evidence="1">
    <location>
        <begin position="540"/>
        <end position="554"/>
    </location>
</feature>
<evidence type="ECO:0000313" key="3">
    <source>
        <dbReference type="EMBL" id="KAF2727956.1"/>
    </source>
</evidence>
<evidence type="ECO:0000256" key="2">
    <source>
        <dbReference type="SAM" id="Phobius"/>
    </source>
</evidence>
<feature type="transmembrane region" description="Helical" evidence="2">
    <location>
        <begin position="102"/>
        <end position="121"/>
    </location>
</feature>
<dbReference type="OrthoDB" id="26203at2759"/>
<dbReference type="InterPro" id="IPR053247">
    <property type="entry name" value="GPCR_GPR1/git3-like"/>
</dbReference>
<keyword evidence="4" id="KW-1185">Reference proteome</keyword>
<feature type="region of interest" description="Disordered" evidence="1">
    <location>
        <begin position="447"/>
        <end position="468"/>
    </location>
</feature>
<feature type="transmembrane region" description="Helical" evidence="2">
    <location>
        <begin position="358"/>
        <end position="380"/>
    </location>
</feature>
<dbReference type="PANTHER" id="PTHR42058:SF1">
    <property type="entry name" value="G-PROTEIN COUPLED RECEPTORS FAMILY 2 PROFILE 2 DOMAIN-CONTAINING PROTEIN"/>
    <property type="match status" value="1"/>
</dbReference>